<evidence type="ECO:0000313" key="4">
    <source>
        <dbReference type="EMBL" id="AZA80915.1"/>
    </source>
</evidence>
<sequence>MKNLQKLSRGEMKNVQGAIAICNPMIICQKTADCCPGWVCASKGRYCVAV</sequence>
<dbReference type="AlphaFoldDB" id="A0A3G6RVK9"/>
<dbReference type="EMBL" id="CP033924">
    <property type="protein sequence ID" value="AZA80915.1"/>
    <property type="molecule type" value="Genomic_DNA"/>
</dbReference>
<protein>
    <recommendedName>
        <fullName evidence="8">Ion channel inhibitory toxin</fullName>
    </recommendedName>
</protein>
<accession>A0A3G6RVK9</accession>
<dbReference type="InterPro" id="IPR058074">
    <property type="entry name" value="Bacteriocin-like"/>
</dbReference>
<evidence type="ECO:0000256" key="1">
    <source>
        <dbReference type="ARBA" id="ARBA00004613"/>
    </source>
</evidence>
<evidence type="ECO:0000313" key="6">
    <source>
        <dbReference type="Proteomes" id="UP000236262"/>
    </source>
</evidence>
<dbReference type="RefSeq" id="WP_103291802.1">
    <property type="nucleotide sequence ID" value="NZ_CP033924.1"/>
</dbReference>
<reference evidence="4 7" key="2">
    <citation type="submission" date="2018-11" db="EMBL/GenBank/DDBJ databases">
        <title>Proposal to divide the Flavobacteriaceae and reorganize its genera based on Amino Acid Identity values calculated from whole genome sequences.</title>
        <authorList>
            <person name="Nicholson A.C."/>
            <person name="Gulvik C.A."/>
            <person name="Whitney A.M."/>
            <person name="Humrighouse B.W."/>
            <person name="Bell M."/>
            <person name="Holmes B."/>
            <person name="Steigerwalt A.G."/>
            <person name="Villarma A."/>
            <person name="Sheth M."/>
            <person name="Batra D."/>
            <person name="Pryor J."/>
            <person name="Bernardet J.-F."/>
            <person name="Hugo C."/>
            <person name="Kampfer P."/>
            <person name="Newman J."/>
            <person name="McQuiston J.R."/>
        </authorList>
    </citation>
    <scope>NUCLEOTIDE SEQUENCE [LARGE SCALE GENOMIC DNA]</scope>
    <source>
        <strain evidence="4 7">KC_1864</strain>
    </source>
</reference>
<dbReference type="InterPro" id="IPR011696">
    <property type="entry name" value="Huwentoxin-1"/>
</dbReference>
<organism evidence="5 6">
    <name type="scientific">Chryseobacterium lactis</name>
    <dbReference type="NCBI Taxonomy" id="1241981"/>
    <lineage>
        <taxon>Bacteria</taxon>
        <taxon>Pseudomonadati</taxon>
        <taxon>Bacteroidota</taxon>
        <taxon>Flavobacteriia</taxon>
        <taxon>Flavobacteriales</taxon>
        <taxon>Weeksellaceae</taxon>
        <taxon>Chryseobacterium group</taxon>
        <taxon>Chryseobacterium</taxon>
    </lineage>
</organism>
<keyword evidence="2" id="KW-0964">Secreted</keyword>
<comment type="subcellular location">
    <subcellularLocation>
        <location evidence="1">Secreted</location>
    </subcellularLocation>
</comment>
<dbReference type="EMBL" id="PPEH01000004">
    <property type="protein sequence ID" value="PNW13364.1"/>
    <property type="molecule type" value="Genomic_DNA"/>
</dbReference>
<reference evidence="5 6" key="1">
    <citation type="submission" date="2018-01" db="EMBL/GenBank/DDBJ databases">
        <title>Draft genome sequences of Chryseobacterium lactis NCTC11390, Chryseobacterium oncorhynchi 701B-08, and Chryseobacterium viscerum 687B-08.</title>
        <authorList>
            <person name="Jeong J.-J."/>
            <person name="Lee Y.J."/>
            <person name="Park B."/>
            <person name="Choi I.-G."/>
            <person name="Kim K.D."/>
        </authorList>
    </citation>
    <scope>NUCLEOTIDE SEQUENCE [LARGE SCALE GENOMIC DNA]</scope>
    <source>
        <strain evidence="5 6">NCTC11390</strain>
    </source>
</reference>
<proteinExistence type="predicted"/>
<dbReference type="NCBIfam" id="NF047798">
    <property type="entry name" value="leader_Chryseo"/>
    <property type="match status" value="1"/>
</dbReference>
<dbReference type="KEGG" id="clac:EG342_02855"/>
<evidence type="ECO:0000256" key="2">
    <source>
        <dbReference type="ARBA" id="ARBA00022525"/>
    </source>
</evidence>
<dbReference type="GO" id="GO:0008200">
    <property type="term" value="F:ion channel inhibitor activity"/>
    <property type="evidence" value="ECO:0007669"/>
    <property type="project" value="InterPro"/>
</dbReference>
<dbReference type="Proteomes" id="UP000236262">
    <property type="component" value="Unassembled WGS sequence"/>
</dbReference>
<dbReference type="NCBIfam" id="NF047792">
    <property type="entry name" value="CCPGW_fam"/>
    <property type="match status" value="1"/>
</dbReference>
<gene>
    <name evidence="5" type="ORF">C1637_11085</name>
    <name evidence="4" type="ORF">EG342_02855</name>
</gene>
<dbReference type="Proteomes" id="UP000279972">
    <property type="component" value="Chromosome"/>
</dbReference>
<dbReference type="OrthoDB" id="1450074at2"/>
<keyword evidence="3" id="KW-1015">Disulfide bond</keyword>
<evidence type="ECO:0000313" key="5">
    <source>
        <dbReference type="EMBL" id="PNW13364.1"/>
    </source>
</evidence>
<keyword evidence="7" id="KW-1185">Reference proteome</keyword>
<dbReference type="GO" id="GO:0005576">
    <property type="term" value="C:extracellular region"/>
    <property type="evidence" value="ECO:0007669"/>
    <property type="project" value="UniProtKB-SubCell"/>
</dbReference>
<evidence type="ECO:0000313" key="7">
    <source>
        <dbReference type="Proteomes" id="UP000279972"/>
    </source>
</evidence>
<evidence type="ECO:0000256" key="3">
    <source>
        <dbReference type="ARBA" id="ARBA00023157"/>
    </source>
</evidence>
<dbReference type="Pfam" id="PF07740">
    <property type="entry name" value="Toxin_12"/>
    <property type="match status" value="1"/>
</dbReference>
<name>A0A3G6RVK9_CHRLC</name>
<evidence type="ECO:0008006" key="8">
    <source>
        <dbReference type="Google" id="ProtNLM"/>
    </source>
</evidence>